<dbReference type="EMBL" id="VJMH01005408">
    <property type="protein sequence ID" value="KAF0696349.1"/>
    <property type="molecule type" value="Genomic_DNA"/>
</dbReference>
<name>A0A485KX92_9STRA</name>
<dbReference type="EMBL" id="CAADRA010005429">
    <property type="protein sequence ID" value="VFT89755.1"/>
    <property type="molecule type" value="Genomic_DNA"/>
</dbReference>
<organism evidence="4 5">
    <name type="scientific">Aphanomyces stellatus</name>
    <dbReference type="NCBI Taxonomy" id="120398"/>
    <lineage>
        <taxon>Eukaryota</taxon>
        <taxon>Sar</taxon>
        <taxon>Stramenopiles</taxon>
        <taxon>Oomycota</taxon>
        <taxon>Saprolegniomycetes</taxon>
        <taxon>Saprolegniales</taxon>
        <taxon>Verrucalvaceae</taxon>
        <taxon>Aphanomyces</taxon>
    </lineage>
</organism>
<feature type="compositionally biased region" description="Basic and acidic residues" evidence="2">
    <location>
        <begin position="58"/>
        <end position="70"/>
    </location>
</feature>
<feature type="coiled-coil region" evidence="1">
    <location>
        <begin position="133"/>
        <end position="213"/>
    </location>
</feature>
<keyword evidence="1" id="KW-0175">Coiled coil</keyword>
<feature type="region of interest" description="Disordered" evidence="2">
    <location>
        <begin position="58"/>
        <end position="85"/>
    </location>
</feature>
<evidence type="ECO:0000313" key="4">
    <source>
        <dbReference type="EMBL" id="VFT89755.1"/>
    </source>
</evidence>
<sequence length="752" mass="82880">MAKGQGNFEKASVEEINAAIDVTATKIRDLRSNKKNMAEIALEVKQLVTLRRLLKEKVEGKAEGEEHSENRNAPVETHADITPEDVRPVDTKVEVEEVKPAAASPIEIEEAKPQATETPVVAAVSDNASSKKISELEAELAKLTTKLGQESQKKTSLEDELNRQIQKYDIEITTSNNMQQRLQNDMKKLVQDKLELERSLKQAKETHAEAITAADAALKATQDDLAKESQSFFLLKAAEAESQKQVASLKDQLHETSDKLSQVQQELDAAREQAREQDALLQQTQRELEREKLRFDMELDAEKKLQSRLQQDARRYSLERQTSVDQLKESVSEAEKLQVDLADALLSKRGVEDSLVRLKAEQETSQSLLKTLAKDCQDQKAELERYGQAQAAWLQEKAKLEAHVATHDEVKDKLAALQAHNDSLQSSIEETTAASQSLEEKLAHLHESRAALAAEKEELLHHVTKSEQDLIQLAHIQNENEELQRSINDMSKASDNLHDKINHFKLTAAQLADEKAALLHHAAANQVHEATVAHLQRENAQLLAAVSDKSNAVADMAKAVQVAQSKLQDTQYMTTTEMLKVASLEKHVVQIRQELDDAAAQHKKTLASKEAECKKAVSDMQTAQAELNQLKRAADKSTGSVAAKEDELKVAKATVAALRADVATAKAAATTAEQTLKTLQAELKGSAKADKDEAARLRKENGKLSDVIAQLRKDTAAVSDASVAVQSLETQRMVLLALLVALVAAVLSQLVL</sequence>
<gene>
    <name evidence="4" type="primary">Aste57867_12908</name>
    <name evidence="3" type="ORF">As57867_012860</name>
    <name evidence="4" type="ORF">ASTE57867_12908</name>
</gene>
<evidence type="ECO:0000256" key="1">
    <source>
        <dbReference type="SAM" id="Coils"/>
    </source>
</evidence>
<dbReference type="AlphaFoldDB" id="A0A485KX92"/>
<evidence type="ECO:0000256" key="2">
    <source>
        <dbReference type="SAM" id="MobiDB-lite"/>
    </source>
</evidence>
<reference evidence="3" key="2">
    <citation type="submission" date="2019-06" db="EMBL/GenBank/DDBJ databases">
        <title>Genomics analysis of Aphanomyces spp. identifies a new class of oomycete effector associated with host adaptation.</title>
        <authorList>
            <person name="Gaulin E."/>
        </authorList>
    </citation>
    <scope>NUCLEOTIDE SEQUENCE</scope>
    <source>
        <strain evidence="3">CBS 578.67</strain>
    </source>
</reference>
<feature type="coiled-coil region" evidence="1">
    <location>
        <begin position="581"/>
        <end position="714"/>
    </location>
</feature>
<evidence type="ECO:0000313" key="3">
    <source>
        <dbReference type="EMBL" id="KAF0696349.1"/>
    </source>
</evidence>
<evidence type="ECO:0000313" key="5">
    <source>
        <dbReference type="Proteomes" id="UP000332933"/>
    </source>
</evidence>
<accession>A0A485KX92</accession>
<reference evidence="4 5" key="1">
    <citation type="submission" date="2019-03" db="EMBL/GenBank/DDBJ databases">
        <authorList>
            <person name="Gaulin E."/>
            <person name="Dumas B."/>
        </authorList>
    </citation>
    <scope>NUCLEOTIDE SEQUENCE [LARGE SCALE GENOMIC DNA]</scope>
    <source>
        <strain evidence="4">CBS 568.67</strain>
    </source>
</reference>
<protein>
    <submittedName>
        <fullName evidence="4">Aste57867_12908 protein</fullName>
    </submittedName>
</protein>
<feature type="coiled-coil region" evidence="1">
    <location>
        <begin position="239"/>
        <end position="294"/>
    </location>
</feature>
<feature type="coiled-coil region" evidence="1">
    <location>
        <begin position="369"/>
        <end position="500"/>
    </location>
</feature>
<proteinExistence type="predicted"/>
<dbReference type="OrthoDB" id="77286at2759"/>
<keyword evidence="5" id="KW-1185">Reference proteome</keyword>
<dbReference type="Proteomes" id="UP000332933">
    <property type="component" value="Unassembled WGS sequence"/>
</dbReference>